<keyword evidence="2" id="KW-1185">Reference proteome</keyword>
<accession>A0ABW9I382</accession>
<proteinExistence type="predicted"/>
<name>A0ABW9I382_9ACTN</name>
<dbReference type="Proteomes" id="UP001631957">
    <property type="component" value="Unassembled WGS sequence"/>
</dbReference>
<sequence>MEHLTQHTPETDDTSLAMTVEIHGVFQRHAWIDQVSADHDLDEDLFSLVVKRAAAYGWSSAFFGGLSDLAGARWHHADAGNDWSQDGRNRRLAWLTVYPTAGMARQHRLPAPYGGRDLQRVELARPPGARAQHRA</sequence>
<reference evidence="1 2" key="1">
    <citation type="submission" date="2024-12" db="EMBL/GenBank/DDBJ databases">
        <title>Forecasting of Potato common scab and diversities of Pathogenic streptomyces spp. in china.</title>
        <authorList>
            <person name="Handique U."/>
            <person name="Wu J."/>
        </authorList>
    </citation>
    <scope>NUCLEOTIDE SEQUENCE [LARGE SCALE GENOMIC DNA]</scope>
    <source>
        <strain evidence="1 2">ZRIMU1530</strain>
    </source>
</reference>
<gene>
    <name evidence="1" type="ORF">ACKI18_39760</name>
</gene>
<protein>
    <submittedName>
        <fullName evidence="1">Uncharacterized protein</fullName>
    </submittedName>
</protein>
<dbReference type="RefSeq" id="WP_240656558.1">
    <property type="nucleotide sequence ID" value="NZ_JBJVNI010000029.1"/>
</dbReference>
<evidence type="ECO:0000313" key="2">
    <source>
        <dbReference type="Proteomes" id="UP001631957"/>
    </source>
</evidence>
<evidence type="ECO:0000313" key="1">
    <source>
        <dbReference type="EMBL" id="MFM9614810.1"/>
    </source>
</evidence>
<organism evidence="1 2">
    <name type="scientific">Streptomyces niveiscabiei</name>
    <dbReference type="NCBI Taxonomy" id="164115"/>
    <lineage>
        <taxon>Bacteria</taxon>
        <taxon>Bacillati</taxon>
        <taxon>Actinomycetota</taxon>
        <taxon>Actinomycetes</taxon>
        <taxon>Kitasatosporales</taxon>
        <taxon>Streptomycetaceae</taxon>
        <taxon>Streptomyces</taxon>
    </lineage>
</organism>
<dbReference type="EMBL" id="JBJVNI010000029">
    <property type="protein sequence ID" value="MFM9614810.1"/>
    <property type="molecule type" value="Genomic_DNA"/>
</dbReference>
<comment type="caution">
    <text evidence="1">The sequence shown here is derived from an EMBL/GenBank/DDBJ whole genome shotgun (WGS) entry which is preliminary data.</text>
</comment>